<keyword evidence="10" id="KW-0067">ATP-binding</keyword>
<dbReference type="OrthoDB" id="9767435at2"/>
<evidence type="ECO:0000256" key="4">
    <source>
        <dbReference type="ARBA" id="ARBA00022475"/>
    </source>
</evidence>
<dbReference type="EC" id="2.7.13.3" evidence="3"/>
<keyword evidence="11 14" id="KW-1133">Transmembrane helix</keyword>
<dbReference type="CDD" id="cd06225">
    <property type="entry name" value="HAMP"/>
    <property type="match status" value="1"/>
</dbReference>
<dbReference type="AlphaFoldDB" id="A0A2A6RL47"/>
<dbReference type="SUPFAM" id="SSF55874">
    <property type="entry name" value="ATPase domain of HSP90 chaperone/DNA topoisomerase II/histidine kinase"/>
    <property type="match status" value="1"/>
</dbReference>
<dbReference type="PROSITE" id="PS50885">
    <property type="entry name" value="HAMP"/>
    <property type="match status" value="1"/>
</dbReference>
<keyword evidence="7 14" id="KW-0812">Transmembrane</keyword>
<dbReference type="InterPro" id="IPR005467">
    <property type="entry name" value="His_kinase_dom"/>
</dbReference>
<reference evidence="18" key="1">
    <citation type="submission" date="2017-08" db="EMBL/GenBank/DDBJ databases">
        <authorList>
            <person name="Grouzdev D.S."/>
            <person name="Gaisin V.A."/>
            <person name="Rysina M.S."/>
            <person name="Gorlenko V.M."/>
        </authorList>
    </citation>
    <scope>NUCLEOTIDE SEQUENCE [LARGE SCALE GENOMIC DNA]</scope>
    <source>
        <strain evidence="18">Kir15-3F</strain>
    </source>
</reference>
<dbReference type="InterPro" id="IPR029151">
    <property type="entry name" value="Sensor-like_sf"/>
</dbReference>
<evidence type="ECO:0000256" key="5">
    <source>
        <dbReference type="ARBA" id="ARBA00022553"/>
    </source>
</evidence>
<keyword evidence="8" id="KW-0547">Nucleotide-binding</keyword>
<dbReference type="CDD" id="cd18774">
    <property type="entry name" value="PDC2_HK_sensor"/>
    <property type="match status" value="1"/>
</dbReference>
<dbReference type="GO" id="GO:0005524">
    <property type="term" value="F:ATP binding"/>
    <property type="evidence" value="ECO:0007669"/>
    <property type="project" value="UniProtKB-KW"/>
</dbReference>
<organism evidence="17 18">
    <name type="scientific">Candidatus Viridilinea mediisalina</name>
    <dbReference type="NCBI Taxonomy" id="2024553"/>
    <lineage>
        <taxon>Bacteria</taxon>
        <taxon>Bacillati</taxon>
        <taxon>Chloroflexota</taxon>
        <taxon>Chloroflexia</taxon>
        <taxon>Chloroflexales</taxon>
        <taxon>Chloroflexineae</taxon>
        <taxon>Oscillochloridaceae</taxon>
        <taxon>Candidatus Viridilinea</taxon>
    </lineage>
</organism>
<dbReference type="SMART" id="SM00387">
    <property type="entry name" value="HATPase_c"/>
    <property type="match status" value="1"/>
</dbReference>
<evidence type="ECO:0000256" key="6">
    <source>
        <dbReference type="ARBA" id="ARBA00022679"/>
    </source>
</evidence>
<evidence type="ECO:0000259" key="15">
    <source>
        <dbReference type="PROSITE" id="PS50109"/>
    </source>
</evidence>
<evidence type="ECO:0000256" key="2">
    <source>
        <dbReference type="ARBA" id="ARBA00004651"/>
    </source>
</evidence>
<dbReference type="InterPro" id="IPR033479">
    <property type="entry name" value="dCache_1"/>
</dbReference>
<dbReference type="Pfam" id="PF02518">
    <property type="entry name" value="HATPase_c"/>
    <property type="match status" value="1"/>
</dbReference>
<accession>A0A2A6RL47</accession>
<feature type="coiled-coil region" evidence="13">
    <location>
        <begin position="347"/>
        <end position="417"/>
    </location>
</feature>
<keyword evidence="18" id="KW-1185">Reference proteome</keyword>
<dbReference type="Pfam" id="PF02743">
    <property type="entry name" value="dCache_1"/>
    <property type="match status" value="1"/>
</dbReference>
<dbReference type="Pfam" id="PF07568">
    <property type="entry name" value="HisKA_2"/>
    <property type="match status" value="1"/>
</dbReference>
<dbReference type="InterPro" id="IPR036890">
    <property type="entry name" value="HATPase_C_sf"/>
</dbReference>
<evidence type="ECO:0000313" key="18">
    <source>
        <dbReference type="Proteomes" id="UP000220527"/>
    </source>
</evidence>
<comment type="catalytic activity">
    <reaction evidence="1">
        <text>ATP + protein L-histidine = ADP + protein N-phospho-L-histidine.</text>
        <dbReference type="EC" id="2.7.13.3"/>
    </reaction>
</comment>
<keyword evidence="4" id="KW-1003">Cell membrane</keyword>
<dbReference type="PANTHER" id="PTHR41523:SF8">
    <property type="entry name" value="ETHYLENE RESPONSE SENSOR PROTEIN"/>
    <property type="match status" value="1"/>
</dbReference>
<evidence type="ECO:0000256" key="14">
    <source>
        <dbReference type="SAM" id="Phobius"/>
    </source>
</evidence>
<evidence type="ECO:0000256" key="13">
    <source>
        <dbReference type="SAM" id="Coils"/>
    </source>
</evidence>
<dbReference type="EMBL" id="NQWI01000025">
    <property type="protein sequence ID" value="PDW03626.1"/>
    <property type="molecule type" value="Genomic_DNA"/>
</dbReference>
<evidence type="ECO:0000256" key="9">
    <source>
        <dbReference type="ARBA" id="ARBA00022777"/>
    </source>
</evidence>
<protein>
    <recommendedName>
        <fullName evidence="3">histidine kinase</fullName>
        <ecNumber evidence="3">2.7.13.3</ecNumber>
    </recommendedName>
</protein>
<keyword evidence="6" id="KW-0808">Transferase</keyword>
<proteinExistence type="predicted"/>
<keyword evidence="13" id="KW-0175">Coiled coil</keyword>
<dbReference type="InterPro" id="IPR011495">
    <property type="entry name" value="Sig_transdc_His_kin_sub2_dim/P"/>
</dbReference>
<gene>
    <name evidence="17" type="ORF">CJ255_07720</name>
</gene>
<evidence type="ECO:0000259" key="16">
    <source>
        <dbReference type="PROSITE" id="PS50885"/>
    </source>
</evidence>
<dbReference type="InterPro" id="IPR003660">
    <property type="entry name" value="HAMP_dom"/>
</dbReference>
<feature type="domain" description="Histidine kinase" evidence="15">
    <location>
        <begin position="391"/>
        <end position="583"/>
    </location>
</feature>
<dbReference type="RefSeq" id="WP_097643509.1">
    <property type="nucleotide sequence ID" value="NZ_NQWI01000025.1"/>
</dbReference>
<comment type="subcellular location">
    <subcellularLocation>
        <location evidence="2">Cell membrane</location>
        <topology evidence="2">Multi-pass membrane protein</topology>
    </subcellularLocation>
</comment>
<dbReference type="GO" id="GO:0007165">
    <property type="term" value="P:signal transduction"/>
    <property type="evidence" value="ECO:0007669"/>
    <property type="project" value="InterPro"/>
</dbReference>
<evidence type="ECO:0000256" key="10">
    <source>
        <dbReference type="ARBA" id="ARBA00022840"/>
    </source>
</evidence>
<evidence type="ECO:0000256" key="1">
    <source>
        <dbReference type="ARBA" id="ARBA00000085"/>
    </source>
</evidence>
<dbReference type="InterPro" id="IPR003594">
    <property type="entry name" value="HATPase_dom"/>
</dbReference>
<feature type="transmembrane region" description="Helical" evidence="14">
    <location>
        <begin position="12"/>
        <end position="36"/>
    </location>
</feature>
<dbReference type="GO" id="GO:0005886">
    <property type="term" value="C:plasma membrane"/>
    <property type="evidence" value="ECO:0007669"/>
    <property type="project" value="UniProtKB-SubCell"/>
</dbReference>
<evidence type="ECO:0000256" key="11">
    <source>
        <dbReference type="ARBA" id="ARBA00022989"/>
    </source>
</evidence>
<dbReference type="SMART" id="SM00304">
    <property type="entry name" value="HAMP"/>
    <property type="match status" value="1"/>
</dbReference>
<sequence>MRAPTLPVMLLRIVGGIALGALLIIMAMTLISIGLLKESISQRQQTNTDALARYGDTFVLQMEHLIKLAGKAALSANETTRSSLLSGIVQLSAGLNGLYLLDQDGKVQASSNPNNVAIGFDLSREPAFNVAKNLNEGQFSISPPFMSTITNKIAATLAIPVFEHNQRKGVLMGELSLEELQAALSSLPINPDELVLIVDQRGTVMAHPEPEWVQERRNLSHLAIFQDGMSNTQALRMFYNDQHGHWMIGSTSLMSAADWLVITEQPLSVAMRPLFWMLAVASVALSLSALLTAFVQRWGLRQISKPIERLVIRADDLASGHSPSITNQSTSQVAELASLETSFEHMAQQLQTTIAALEQRIRDVQATEANLTSVVNQLHASLAEKETLLKEIHHRVKNNLQVVISLLRLQARTLEDERAALALAESQQRIVTMALVHELLYREGDLANINAATYLQELAEQLVRIYGPAARRINLTISANQVSLNLDQAVPCGLIVNELLSNSFKYAFPNGANGSIGITLEACAPSNCCLTVWDNGIGLPENIEQNLSNSLGMRLVQNLTRQLHGQLQIEGEQGTRVMVTFPL</sequence>
<comment type="caution">
    <text evidence="17">The sequence shown here is derived from an EMBL/GenBank/DDBJ whole genome shotgun (WGS) entry which is preliminary data.</text>
</comment>
<dbReference type="SUPFAM" id="SSF103190">
    <property type="entry name" value="Sensory domain-like"/>
    <property type="match status" value="1"/>
</dbReference>
<dbReference type="Gene3D" id="1.10.8.500">
    <property type="entry name" value="HAMP domain in histidine kinase"/>
    <property type="match status" value="1"/>
</dbReference>
<evidence type="ECO:0000256" key="3">
    <source>
        <dbReference type="ARBA" id="ARBA00012438"/>
    </source>
</evidence>
<feature type="domain" description="HAMP" evidence="16">
    <location>
        <begin position="301"/>
        <end position="355"/>
    </location>
</feature>
<evidence type="ECO:0000256" key="7">
    <source>
        <dbReference type="ARBA" id="ARBA00022692"/>
    </source>
</evidence>
<dbReference type="Gene3D" id="3.30.565.10">
    <property type="entry name" value="Histidine kinase-like ATPase, C-terminal domain"/>
    <property type="match status" value="1"/>
</dbReference>
<keyword evidence="5" id="KW-0597">Phosphoprotein</keyword>
<dbReference type="CDD" id="cd18773">
    <property type="entry name" value="PDC1_HK_sensor"/>
    <property type="match status" value="1"/>
</dbReference>
<evidence type="ECO:0000256" key="12">
    <source>
        <dbReference type="ARBA" id="ARBA00023136"/>
    </source>
</evidence>
<keyword evidence="9" id="KW-0418">Kinase</keyword>
<evidence type="ECO:0000313" key="17">
    <source>
        <dbReference type="EMBL" id="PDW03626.1"/>
    </source>
</evidence>
<dbReference type="GO" id="GO:0004673">
    <property type="term" value="F:protein histidine kinase activity"/>
    <property type="evidence" value="ECO:0007669"/>
    <property type="project" value="UniProtKB-EC"/>
</dbReference>
<name>A0A2A6RL47_9CHLR</name>
<dbReference type="PROSITE" id="PS50109">
    <property type="entry name" value="HIS_KIN"/>
    <property type="match status" value="1"/>
</dbReference>
<keyword evidence="12 14" id="KW-0472">Membrane</keyword>
<evidence type="ECO:0000256" key="8">
    <source>
        <dbReference type="ARBA" id="ARBA00022741"/>
    </source>
</evidence>
<dbReference type="Gene3D" id="3.30.450.20">
    <property type="entry name" value="PAS domain"/>
    <property type="match status" value="2"/>
</dbReference>
<dbReference type="Pfam" id="PF00672">
    <property type="entry name" value="HAMP"/>
    <property type="match status" value="1"/>
</dbReference>
<dbReference type="PANTHER" id="PTHR41523">
    <property type="entry name" value="TWO-COMPONENT SYSTEM SENSOR PROTEIN"/>
    <property type="match status" value="1"/>
</dbReference>
<dbReference type="Proteomes" id="UP000220527">
    <property type="component" value="Unassembled WGS sequence"/>
</dbReference>
<feature type="transmembrane region" description="Helical" evidence="14">
    <location>
        <begin position="274"/>
        <end position="295"/>
    </location>
</feature>